<proteinExistence type="predicted"/>
<dbReference type="PROSITE" id="PS00932">
    <property type="entry name" value="MOLYBDOPTERIN_PROK_3"/>
    <property type="match status" value="1"/>
</dbReference>
<dbReference type="GO" id="GO:0046872">
    <property type="term" value="F:metal ion binding"/>
    <property type="evidence" value="ECO:0007669"/>
    <property type="project" value="UniProtKB-KW"/>
</dbReference>
<dbReference type="AlphaFoldDB" id="A0A0R3K2J1"/>
<dbReference type="Pfam" id="PF01568">
    <property type="entry name" value="Molydop_binding"/>
    <property type="match status" value="1"/>
</dbReference>
<keyword evidence="3" id="KW-0560">Oxidoreductase</keyword>
<protein>
    <submittedName>
        <fullName evidence="3">Formate dehydrogenase H</fullName>
        <ecNumber evidence="3">1.1.99.33</ecNumber>
    </submittedName>
</protein>
<dbReference type="RefSeq" id="WP_083490337.1">
    <property type="nucleotide sequence ID" value="NZ_LKHP01000004.1"/>
</dbReference>
<dbReference type="GO" id="GO:0016491">
    <property type="term" value="F:oxidoreductase activity"/>
    <property type="evidence" value="ECO:0007669"/>
    <property type="project" value="UniProtKB-KW"/>
</dbReference>
<evidence type="ECO:0000259" key="2">
    <source>
        <dbReference type="Pfam" id="PF01568"/>
    </source>
</evidence>
<dbReference type="EC" id="1.1.99.33" evidence="3"/>
<evidence type="ECO:0000313" key="3">
    <source>
        <dbReference type="EMBL" id="KRQ87138.1"/>
    </source>
</evidence>
<feature type="domain" description="Molybdopterin dinucleotide-binding" evidence="2">
    <location>
        <begin position="5"/>
        <end position="60"/>
    </location>
</feature>
<dbReference type="STRING" id="908809.ABG79_00936"/>
<accession>A0A0R3K2J1</accession>
<dbReference type="EMBL" id="LKHP01000004">
    <property type="protein sequence ID" value="KRQ87138.1"/>
    <property type="molecule type" value="Genomic_DNA"/>
</dbReference>
<keyword evidence="4" id="KW-1185">Reference proteome</keyword>
<reference evidence="3 4" key="1">
    <citation type="submission" date="2015-09" db="EMBL/GenBank/DDBJ databases">
        <title>Draft genome sequence of a Caloramator mitchellensis, a moderate thermophile from the Great Artesian Basin of Australia.</title>
        <authorList>
            <person name="Patel B.K."/>
        </authorList>
    </citation>
    <scope>NUCLEOTIDE SEQUENCE [LARGE SCALE GENOMIC DNA]</scope>
    <source>
        <strain evidence="3 4">VF08</strain>
    </source>
</reference>
<dbReference type="Gene3D" id="2.40.40.20">
    <property type="match status" value="1"/>
</dbReference>
<name>A0A0R3K2J1_CALMK</name>
<organism evidence="3 4">
    <name type="scientific">Caloramator mitchellensis</name>
    <dbReference type="NCBI Taxonomy" id="908809"/>
    <lineage>
        <taxon>Bacteria</taxon>
        <taxon>Bacillati</taxon>
        <taxon>Bacillota</taxon>
        <taxon>Clostridia</taxon>
        <taxon>Eubacteriales</taxon>
        <taxon>Clostridiaceae</taxon>
        <taxon>Caloramator</taxon>
    </lineage>
</organism>
<evidence type="ECO:0000256" key="1">
    <source>
        <dbReference type="ARBA" id="ARBA00022723"/>
    </source>
</evidence>
<dbReference type="InterPro" id="IPR006655">
    <property type="entry name" value="Mopterin_OxRdtase_prok_CS"/>
</dbReference>
<gene>
    <name evidence="3" type="primary">fdhF</name>
    <name evidence="3" type="ORF">ABG79_00936</name>
</gene>
<dbReference type="Proteomes" id="UP000052015">
    <property type="component" value="Unassembled WGS sequence"/>
</dbReference>
<comment type="caution">
    <text evidence="3">The sequence shown here is derived from an EMBL/GenBank/DDBJ whole genome shotgun (WGS) entry which is preliminary data.</text>
</comment>
<dbReference type="GO" id="GO:0043546">
    <property type="term" value="F:molybdopterin cofactor binding"/>
    <property type="evidence" value="ECO:0007669"/>
    <property type="project" value="InterPro"/>
</dbReference>
<keyword evidence="1" id="KW-0479">Metal-binding</keyword>
<sequence>MMGKNEGLMKIAGESYVEINTLDAKKFGIEDLAMVKVESRRGEIKVKARVTDIVDEGVFLCHSIMLKEVQIYLPIQQLMR</sequence>
<dbReference type="InterPro" id="IPR006657">
    <property type="entry name" value="MoPterin_dinucl-bd_dom"/>
</dbReference>
<dbReference type="SUPFAM" id="SSF50692">
    <property type="entry name" value="ADC-like"/>
    <property type="match status" value="1"/>
</dbReference>
<evidence type="ECO:0000313" key="4">
    <source>
        <dbReference type="Proteomes" id="UP000052015"/>
    </source>
</evidence>
<dbReference type="InterPro" id="IPR009010">
    <property type="entry name" value="Asp_de-COase-like_dom_sf"/>
</dbReference>